<organism evidence="2 4">
    <name type="scientific">Ilex paraguariensis</name>
    <name type="common">yerba mate</name>
    <dbReference type="NCBI Taxonomy" id="185542"/>
    <lineage>
        <taxon>Eukaryota</taxon>
        <taxon>Viridiplantae</taxon>
        <taxon>Streptophyta</taxon>
        <taxon>Embryophyta</taxon>
        <taxon>Tracheophyta</taxon>
        <taxon>Spermatophyta</taxon>
        <taxon>Magnoliopsida</taxon>
        <taxon>eudicotyledons</taxon>
        <taxon>Gunneridae</taxon>
        <taxon>Pentapetalae</taxon>
        <taxon>asterids</taxon>
        <taxon>campanulids</taxon>
        <taxon>Aquifoliales</taxon>
        <taxon>Aquifoliaceae</taxon>
        <taxon>Ilex</taxon>
    </lineage>
</organism>
<evidence type="ECO:0000313" key="4">
    <source>
        <dbReference type="Proteomes" id="UP001642360"/>
    </source>
</evidence>
<evidence type="ECO:0008006" key="5">
    <source>
        <dbReference type="Google" id="ProtNLM"/>
    </source>
</evidence>
<feature type="transmembrane region" description="Helical" evidence="1">
    <location>
        <begin position="57"/>
        <end position="79"/>
    </location>
</feature>
<keyword evidence="4" id="KW-1185">Reference proteome</keyword>
<keyword evidence="1" id="KW-1133">Transmembrane helix</keyword>
<comment type="caution">
    <text evidence="2">The sequence shown here is derived from an EMBL/GenBank/DDBJ whole genome shotgun (WGS) entry which is preliminary data.</text>
</comment>
<sequence>MEGKEHADDHGVDIGGGMWFFAGWVVNFRRCGDVGGGFLVVGRWIFKGVGARFSVGWVGGGFSVVMVVVFGMVEMLVLCGG</sequence>
<dbReference type="AlphaFoldDB" id="A0ABC8RIG3"/>
<dbReference type="EMBL" id="CAUOFW020001424">
    <property type="protein sequence ID" value="CAK9144766.1"/>
    <property type="molecule type" value="Genomic_DNA"/>
</dbReference>
<protein>
    <recommendedName>
        <fullName evidence="5">Transmembrane protein</fullName>
    </recommendedName>
</protein>
<proteinExistence type="predicted"/>
<keyword evidence="1" id="KW-0472">Membrane</keyword>
<keyword evidence="1" id="KW-0812">Transmembrane</keyword>
<gene>
    <name evidence="2" type="ORF">ILEXP_LOCUS12538</name>
    <name evidence="3" type="ORF">ILEXP_LOCUS23161</name>
</gene>
<name>A0ABC8RIG3_9AQUA</name>
<dbReference type="EMBL" id="CAUOFW020002584">
    <property type="protein sequence ID" value="CAK9154808.1"/>
    <property type="molecule type" value="Genomic_DNA"/>
</dbReference>
<evidence type="ECO:0000313" key="2">
    <source>
        <dbReference type="EMBL" id="CAK9144766.1"/>
    </source>
</evidence>
<evidence type="ECO:0000256" key="1">
    <source>
        <dbReference type="SAM" id="Phobius"/>
    </source>
</evidence>
<evidence type="ECO:0000313" key="3">
    <source>
        <dbReference type="EMBL" id="CAK9154808.1"/>
    </source>
</evidence>
<reference evidence="2 4" key="1">
    <citation type="submission" date="2024-02" db="EMBL/GenBank/DDBJ databases">
        <authorList>
            <person name="Vignale AGUSTIN F."/>
            <person name="Sosa J E."/>
            <person name="Modenutti C."/>
        </authorList>
    </citation>
    <scope>NUCLEOTIDE SEQUENCE [LARGE SCALE GENOMIC DNA]</scope>
</reference>
<dbReference type="Proteomes" id="UP001642360">
    <property type="component" value="Unassembled WGS sequence"/>
</dbReference>
<accession>A0ABC8RIG3</accession>